<dbReference type="AlphaFoldDB" id="Q7UPH3"/>
<dbReference type="HOGENOM" id="CLU_2938685_0_0_0"/>
<keyword evidence="3" id="KW-1185">Reference proteome</keyword>
<feature type="compositionally biased region" description="Basic and acidic residues" evidence="1">
    <location>
        <begin position="1"/>
        <end position="11"/>
    </location>
</feature>
<dbReference type="KEGG" id="rba:RB6937"/>
<sequence>MKARSNRKEVENLPVSNRTGERASKKWWTLGIVSINPVRKLTRILTFFPFQRHTRSISRT</sequence>
<accession>Q7UPH3</accession>
<feature type="region of interest" description="Disordered" evidence="1">
    <location>
        <begin position="1"/>
        <end position="21"/>
    </location>
</feature>
<name>Q7UPH3_RHOBA</name>
<dbReference type="EnsemblBacteria" id="CAD75089">
    <property type="protein sequence ID" value="CAD75089"/>
    <property type="gene ID" value="RB6937"/>
</dbReference>
<evidence type="ECO:0000313" key="2">
    <source>
        <dbReference type="EMBL" id="CAD75089.1"/>
    </source>
</evidence>
<proteinExistence type="predicted"/>
<dbReference type="STRING" id="243090.RB6937"/>
<evidence type="ECO:0000313" key="3">
    <source>
        <dbReference type="Proteomes" id="UP000001025"/>
    </source>
</evidence>
<evidence type="ECO:0000256" key="1">
    <source>
        <dbReference type="SAM" id="MobiDB-lite"/>
    </source>
</evidence>
<gene>
    <name evidence="2" type="ordered locus">RB6937</name>
</gene>
<organism evidence="2 3">
    <name type="scientific">Rhodopirellula baltica (strain DSM 10527 / NCIMB 13988 / SH1)</name>
    <dbReference type="NCBI Taxonomy" id="243090"/>
    <lineage>
        <taxon>Bacteria</taxon>
        <taxon>Pseudomonadati</taxon>
        <taxon>Planctomycetota</taxon>
        <taxon>Planctomycetia</taxon>
        <taxon>Pirellulales</taxon>
        <taxon>Pirellulaceae</taxon>
        <taxon>Rhodopirellula</taxon>
    </lineage>
</organism>
<reference evidence="2 3" key="1">
    <citation type="journal article" date="2003" name="Proc. Natl. Acad. Sci. U.S.A.">
        <title>Complete genome sequence of the marine planctomycete Pirellula sp. strain 1.</title>
        <authorList>
            <person name="Gloeckner F.O."/>
            <person name="Kube M."/>
            <person name="Bauer M."/>
            <person name="Teeling H."/>
            <person name="Lombardot T."/>
            <person name="Ludwig W."/>
            <person name="Gade D."/>
            <person name="Beck A."/>
            <person name="Borzym K."/>
            <person name="Heitmann K."/>
            <person name="Rabus R."/>
            <person name="Schlesner H."/>
            <person name="Amann R."/>
            <person name="Reinhardt R."/>
        </authorList>
    </citation>
    <scope>NUCLEOTIDE SEQUENCE [LARGE SCALE GENOMIC DNA]</scope>
    <source>
        <strain evidence="3">DSM 10527 / NCIMB 13988 / SH1</strain>
    </source>
</reference>
<dbReference type="EMBL" id="BX294145">
    <property type="protein sequence ID" value="CAD75089.1"/>
    <property type="molecule type" value="Genomic_DNA"/>
</dbReference>
<dbReference type="Proteomes" id="UP000001025">
    <property type="component" value="Chromosome"/>
</dbReference>
<protein>
    <submittedName>
        <fullName evidence="2">Uncharacterized protein</fullName>
    </submittedName>
</protein>
<dbReference type="InParanoid" id="Q7UPH3"/>